<organism evidence="1 2">
    <name type="scientific">Buttiauxella brennerae ATCC 51605</name>
    <dbReference type="NCBI Taxonomy" id="1354251"/>
    <lineage>
        <taxon>Bacteria</taxon>
        <taxon>Pseudomonadati</taxon>
        <taxon>Pseudomonadota</taxon>
        <taxon>Gammaproteobacteria</taxon>
        <taxon>Enterobacterales</taxon>
        <taxon>Enterobacteriaceae</taxon>
        <taxon>Buttiauxella</taxon>
    </lineage>
</organism>
<dbReference type="EMBL" id="LXER01000015">
    <property type="protein sequence ID" value="OAT32301.1"/>
    <property type="molecule type" value="Genomic_DNA"/>
</dbReference>
<keyword evidence="2" id="KW-1185">Reference proteome</keyword>
<evidence type="ECO:0000313" key="1">
    <source>
        <dbReference type="EMBL" id="OAT32301.1"/>
    </source>
</evidence>
<dbReference type="InterPro" id="IPR050708">
    <property type="entry name" value="T6SS_VgrG/RHS"/>
</dbReference>
<evidence type="ECO:0000313" key="2">
    <source>
        <dbReference type="Proteomes" id="UP000078410"/>
    </source>
</evidence>
<dbReference type="Proteomes" id="UP000078410">
    <property type="component" value="Unassembled WGS sequence"/>
</dbReference>
<dbReference type="PATRIC" id="fig|1354251.4.peg.1480"/>
<dbReference type="PRINTS" id="PR00394">
    <property type="entry name" value="RHSPROTEIN"/>
</dbReference>
<dbReference type="PANTHER" id="PTHR32305:SF15">
    <property type="entry name" value="PROTEIN RHSA-RELATED"/>
    <property type="match status" value="1"/>
</dbReference>
<accession>A0A1B7IRA7</accession>
<comment type="caution">
    <text evidence="1">The sequence shown here is derived from an EMBL/GenBank/DDBJ whole genome shotgun (WGS) entry which is preliminary data.</text>
</comment>
<gene>
    <name evidence="1" type="ORF">M975_1436</name>
</gene>
<dbReference type="Gene3D" id="2.180.10.10">
    <property type="entry name" value="RHS repeat-associated core"/>
    <property type="match status" value="1"/>
</dbReference>
<reference evidence="1 2" key="1">
    <citation type="submission" date="2016-04" db="EMBL/GenBank/DDBJ databases">
        <title>ATOL: Assembling a taxonomically balanced genome-scale reconstruction of the evolutionary history of the Enterobacteriaceae.</title>
        <authorList>
            <person name="Plunkett G.III."/>
            <person name="Neeno-Eckwall E.C."/>
            <person name="Glasner J.D."/>
            <person name="Perna N.T."/>
        </authorList>
    </citation>
    <scope>NUCLEOTIDE SEQUENCE [LARGE SCALE GENOMIC DNA]</scope>
    <source>
        <strain evidence="1 2">ATCC 51605</strain>
    </source>
</reference>
<proteinExistence type="predicted"/>
<dbReference type="AlphaFoldDB" id="A0A1B7IRA7"/>
<protein>
    <submittedName>
        <fullName evidence="1">Rhs repeat-associated core protein</fullName>
    </submittedName>
</protein>
<name>A0A1B7IRA7_9ENTR</name>
<dbReference type="InterPro" id="IPR022385">
    <property type="entry name" value="Rhs_assc_core"/>
</dbReference>
<sequence length="112" mass="12827">MIRLPDQQADEETGLYYNRHRYYDPQQGRYIIQDPIGLAGGWNWYTDPLNPTKYIDPLGLTKTAQSYIVSRDLAALGDEARSRWNPLTHTFTVTTDGQGIYCIRIVGGMMKI</sequence>
<dbReference type="PANTHER" id="PTHR32305">
    <property type="match status" value="1"/>
</dbReference>
<dbReference type="NCBIfam" id="TIGR03696">
    <property type="entry name" value="Rhs_assc_core"/>
    <property type="match status" value="1"/>
</dbReference>